<keyword evidence="2" id="KW-1185">Reference proteome</keyword>
<accession>A0A251TMN8</accession>
<dbReference type="AlphaFoldDB" id="A0A251TMN8"/>
<proteinExistence type="predicted"/>
<name>A0A251TMN8_HELAN</name>
<reference evidence="2" key="1">
    <citation type="journal article" date="2017" name="Nature">
        <title>The sunflower genome provides insights into oil metabolism, flowering and Asterid evolution.</title>
        <authorList>
            <person name="Badouin H."/>
            <person name="Gouzy J."/>
            <person name="Grassa C.J."/>
            <person name="Murat F."/>
            <person name="Staton S.E."/>
            <person name="Cottret L."/>
            <person name="Lelandais-Briere C."/>
            <person name="Owens G.L."/>
            <person name="Carrere S."/>
            <person name="Mayjonade B."/>
            <person name="Legrand L."/>
            <person name="Gill N."/>
            <person name="Kane N.C."/>
            <person name="Bowers J.E."/>
            <person name="Hubner S."/>
            <person name="Bellec A."/>
            <person name="Berard A."/>
            <person name="Berges H."/>
            <person name="Blanchet N."/>
            <person name="Boniface M.C."/>
            <person name="Brunel D."/>
            <person name="Catrice O."/>
            <person name="Chaidir N."/>
            <person name="Claudel C."/>
            <person name="Donnadieu C."/>
            <person name="Faraut T."/>
            <person name="Fievet G."/>
            <person name="Helmstetter N."/>
            <person name="King M."/>
            <person name="Knapp S.J."/>
            <person name="Lai Z."/>
            <person name="Le Paslier M.C."/>
            <person name="Lippi Y."/>
            <person name="Lorenzon L."/>
            <person name="Mandel J.R."/>
            <person name="Marage G."/>
            <person name="Marchand G."/>
            <person name="Marquand E."/>
            <person name="Bret-Mestries E."/>
            <person name="Morien E."/>
            <person name="Nambeesan S."/>
            <person name="Nguyen T."/>
            <person name="Pegot-Espagnet P."/>
            <person name="Pouilly N."/>
            <person name="Raftis F."/>
            <person name="Sallet E."/>
            <person name="Schiex T."/>
            <person name="Thomas J."/>
            <person name="Vandecasteele C."/>
            <person name="Vares D."/>
            <person name="Vear F."/>
            <person name="Vautrin S."/>
            <person name="Crespi M."/>
            <person name="Mangin B."/>
            <person name="Burke J.M."/>
            <person name="Salse J."/>
            <person name="Munos S."/>
            <person name="Vincourt P."/>
            <person name="Rieseberg L.H."/>
            <person name="Langlade N.B."/>
        </authorList>
    </citation>
    <scope>NUCLEOTIDE SEQUENCE [LARGE SCALE GENOMIC DNA]</scope>
    <source>
        <strain evidence="2">cv. SF193</strain>
    </source>
</reference>
<organism evidence="1 2">
    <name type="scientific">Helianthus annuus</name>
    <name type="common">Common sunflower</name>
    <dbReference type="NCBI Taxonomy" id="4232"/>
    <lineage>
        <taxon>Eukaryota</taxon>
        <taxon>Viridiplantae</taxon>
        <taxon>Streptophyta</taxon>
        <taxon>Embryophyta</taxon>
        <taxon>Tracheophyta</taxon>
        <taxon>Spermatophyta</taxon>
        <taxon>Magnoliopsida</taxon>
        <taxon>eudicotyledons</taxon>
        <taxon>Gunneridae</taxon>
        <taxon>Pentapetalae</taxon>
        <taxon>asterids</taxon>
        <taxon>campanulids</taxon>
        <taxon>Asterales</taxon>
        <taxon>Asteraceae</taxon>
        <taxon>Asteroideae</taxon>
        <taxon>Heliantheae alliance</taxon>
        <taxon>Heliantheae</taxon>
        <taxon>Helianthus</taxon>
    </lineage>
</organism>
<evidence type="ECO:0000313" key="2">
    <source>
        <dbReference type="Proteomes" id="UP000215914"/>
    </source>
</evidence>
<protein>
    <submittedName>
        <fullName evidence="1">Uncharacterized protein</fullName>
    </submittedName>
</protein>
<evidence type="ECO:0000313" key="1">
    <source>
        <dbReference type="EMBL" id="OTG12398.1"/>
    </source>
</evidence>
<dbReference type="InParanoid" id="A0A251TMN8"/>
<gene>
    <name evidence="1" type="ORF">HannXRQ_Chr10g0309211</name>
</gene>
<dbReference type="EMBL" id="CM007899">
    <property type="protein sequence ID" value="OTG12398.1"/>
    <property type="molecule type" value="Genomic_DNA"/>
</dbReference>
<sequence length="67" mass="7958">MEKHPFIFSNCSHRLRFGKLFIPAPKFFHTTKSVSQPSISLRKSRTAHHPHQRYANIHLFLFGEIKR</sequence>
<dbReference type="Proteomes" id="UP000215914">
    <property type="component" value="Chromosome 10"/>
</dbReference>